<feature type="compositionally biased region" description="Acidic residues" evidence="1">
    <location>
        <begin position="11"/>
        <end position="20"/>
    </location>
</feature>
<organism evidence="4">
    <name type="scientific">Enterobius vermicularis</name>
    <name type="common">Human pinworm</name>
    <dbReference type="NCBI Taxonomy" id="51028"/>
    <lineage>
        <taxon>Eukaryota</taxon>
        <taxon>Metazoa</taxon>
        <taxon>Ecdysozoa</taxon>
        <taxon>Nematoda</taxon>
        <taxon>Chromadorea</taxon>
        <taxon>Rhabditida</taxon>
        <taxon>Spirurina</taxon>
        <taxon>Oxyuridomorpha</taxon>
        <taxon>Oxyuroidea</taxon>
        <taxon>Oxyuridae</taxon>
        <taxon>Enterobius</taxon>
    </lineage>
</organism>
<evidence type="ECO:0000313" key="2">
    <source>
        <dbReference type="EMBL" id="VDD98117.1"/>
    </source>
</evidence>
<feature type="region of interest" description="Disordered" evidence="1">
    <location>
        <begin position="1"/>
        <end position="29"/>
    </location>
</feature>
<keyword evidence="3" id="KW-1185">Reference proteome</keyword>
<dbReference type="AlphaFoldDB" id="A0A0N4VRS2"/>
<evidence type="ECO:0000313" key="4">
    <source>
        <dbReference type="WBParaSite" id="EVEC_0001374401-mRNA-1"/>
    </source>
</evidence>
<dbReference type="EMBL" id="UXUI01018165">
    <property type="protein sequence ID" value="VDD98117.1"/>
    <property type="molecule type" value="Genomic_DNA"/>
</dbReference>
<dbReference type="WBParaSite" id="EVEC_0001374401-mRNA-1">
    <property type="protein sequence ID" value="EVEC_0001374401-mRNA-1"/>
    <property type="gene ID" value="EVEC_0001374401"/>
</dbReference>
<name>A0A0N4VRS2_ENTVE</name>
<proteinExistence type="predicted"/>
<dbReference type="OrthoDB" id="5867149at2759"/>
<evidence type="ECO:0000256" key="1">
    <source>
        <dbReference type="SAM" id="MobiDB-lite"/>
    </source>
</evidence>
<evidence type="ECO:0000313" key="3">
    <source>
        <dbReference type="Proteomes" id="UP000274131"/>
    </source>
</evidence>
<dbReference type="Proteomes" id="UP000274131">
    <property type="component" value="Unassembled WGS sequence"/>
</dbReference>
<gene>
    <name evidence="2" type="ORF">EVEC_LOCUS12868</name>
</gene>
<sequence length="82" mass="9406">MANQQRSDVSPDLDDEEDPENLGSTEPEDLTIGKKFVNVCLRLRKDKKDIGGDDNADSDVSGQQNWSYEEQFKQVFKFFSLF</sequence>
<accession>A0A0N4VRS2</accession>
<protein>
    <submittedName>
        <fullName evidence="2 4">Uncharacterized protein</fullName>
    </submittedName>
</protein>
<reference evidence="4" key="1">
    <citation type="submission" date="2017-02" db="UniProtKB">
        <authorList>
            <consortium name="WormBaseParasite"/>
        </authorList>
    </citation>
    <scope>IDENTIFICATION</scope>
</reference>
<reference evidence="2 3" key="2">
    <citation type="submission" date="2018-10" db="EMBL/GenBank/DDBJ databases">
        <authorList>
            <consortium name="Pathogen Informatics"/>
        </authorList>
    </citation>
    <scope>NUCLEOTIDE SEQUENCE [LARGE SCALE GENOMIC DNA]</scope>
</reference>